<evidence type="ECO:0000256" key="1">
    <source>
        <dbReference type="SAM" id="SignalP"/>
    </source>
</evidence>
<sequence>MPSLSLRSRWLHAAFLLAIAASLPLGAKAQAAPGLPEADKQAIQHYTLNEDVFNRLVATTKEAQAAGIHPQQSGDPSQIHSLDDLANQAVGSDKRIAPLIAKHGFTPREFLLANIALMNAGLVVQSKSQPELAKMIDQSKVNSANVAFYESHRAQIEALMQSARAQQAQ</sequence>
<protein>
    <submittedName>
        <fullName evidence="2">Uncharacterized protein</fullName>
    </submittedName>
</protein>
<keyword evidence="1" id="KW-0732">Signal</keyword>
<evidence type="ECO:0000313" key="3">
    <source>
        <dbReference type="Proteomes" id="UP000245812"/>
    </source>
</evidence>
<dbReference type="Proteomes" id="UP000245812">
    <property type="component" value="Unassembled WGS sequence"/>
</dbReference>
<organism evidence="2 3">
    <name type="scientific">Fulvimonas soli</name>
    <dbReference type="NCBI Taxonomy" id="155197"/>
    <lineage>
        <taxon>Bacteria</taxon>
        <taxon>Pseudomonadati</taxon>
        <taxon>Pseudomonadota</taxon>
        <taxon>Gammaproteobacteria</taxon>
        <taxon>Lysobacterales</taxon>
        <taxon>Rhodanobacteraceae</taxon>
        <taxon>Fulvimonas</taxon>
    </lineage>
</organism>
<accession>A0A316HYK2</accession>
<keyword evidence="3" id="KW-1185">Reference proteome</keyword>
<name>A0A316HYK2_9GAMM</name>
<dbReference type="EMBL" id="QGHC01000009">
    <property type="protein sequence ID" value="PWK85242.1"/>
    <property type="molecule type" value="Genomic_DNA"/>
</dbReference>
<proteinExistence type="predicted"/>
<dbReference type="AlphaFoldDB" id="A0A316HYK2"/>
<feature type="chain" id="PRO_5016263664" evidence="1">
    <location>
        <begin position="32"/>
        <end position="169"/>
    </location>
</feature>
<reference evidence="2 3" key="1">
    <citation type="submission" date="2018-05" db="EMBL/GenBank/DDBJ databases">
        <title>Genomic Encyclopedia of Type Strains, Phase IV (KMG-IV): sequencing the most valuable type-strain genomes for metagenomic binning, comparative biology and taxonomic classification.</title>
        <authorList>
            <person name="Goeker M."/>
        </authorList>
    </citation>
    <scope>NUCLEOTIDE SEQUENCE [LARGE SCALE GENOMIC DNA]</scope>
    <source>
        <strain evidence="2 3">DSM 14263</strain>
    </source>
</reference>
<comment type="caution">
    <text evidence="2">The sequence shown here is derived from an EMBL/GenBank/DDBJ whole genome shotgun (WGS) entry which is preliminary data.</text>
</comment>
<feature type="signal peptide" evidence="1">
    <location>
        <begin position="1"/>
        <end position="31"/>
    </location>
</feature>
<dbReference type="RefSeq" id="WP_109724100.1">
    <property type="nucleotide sequence ID" value="NZ_MSZV01000120.1"/>
</dbReference>
<dbReference type="OrthoDB" id="5957195at2"/>
<gene>
    <name evidence="2" type="ORF">C7456_10916</name>
</gene>
<evidence type="ECO:0000313" key="2">
    <source>
        <dbReference type="EMBL" id="PWK85242.1"/>
    </source>
</evidence>